<keyword evidence="2 5" id="KW-0808">Transferase</keyword>
<feature type="domain" description="SAM-dependent MTase RsmB/NOP-type" evidence="6">
    <location>
        <begin position="136"/>
        <end position="392"/>
    </location>
</feature>
<sequence>MTPAARIAAAIEVLDAVLAGEAAEKVLTGWARGHRFAGSGDRAAIRDHVFDALRCRRSCAWVGGADTGRGLMLGAVRLAGGAPEEMFTGARFAPAPVGADEGGESLEDAPEAVRLDMPDWLMPPMAESLGDDCTPVLEALRRRAPVFLRVNAAKAEVAEARAALAEEGVSTRPHPLAETALEVTENPRRVQGTRAYREGLVELQDAASQAVCAALPAGPGTRVLDYCAGGGGKALALAARGAEVVAHDADPRRMRDLPERARRAGVRIETVATEALPSAGRFDLVLCDAPCSGSGAWRRSPEAKWRLTPARLRELQEIQMDILLRSCDLVAPGGTLAYATCSLLAAENDRTVAAFRAAAPAWRLVDQRRWTPRDGGDGFYLAQLMRDETDPP</sequence>
<dbReference type="RefSeq" id="WP_275565578.1">
    <property type="nucleotide sequence ID" value="NZ_JARGYC010000003.1"/>
</dbReference>
<feature type="binding site" evidence="5">
    <location>
        <position position="248"/>
    </location>
    <ligand>
        <name>S-adenosyl-L-methionine</name>
        <dbReference type="ChEBI" id="CHEBI:59789"/>
    </ligand>
</feature>
<dbReference type="Gene3D" id="3.40.50.150">
    <property type="entry name" value="Vaccinia Virus protein VP39"/>
    <property type="match status" value="1"/>
</dbReference>
<dbReference type="Pfam" id="PF01189">
    <property type="entry name" value="Methyltr_RsmB-F"/>
    <property type="match status" value="1"/>
</dbReference>
<keyword evidence="4 5" id="KW-0694">RNA-binding</keyword>
<evidence type="ECO:0000313" key="7">
    <source>
        <dbReference type="EMBL" id="MDF0599430.1"/>
    </source>
</evidence>
<evidence type="ECO:0000256" key="2">
    <source>
        <dbReference type="ARBA" id="ARBA00022679"/>
    </source>
</evidence>
<dbReference type="GO" id="GO:0001510">
    <property type="term" value="P:RNA methylation"/>
    <property type="evidence" value="ECO:0007669"/>
    <property type="project" value="InterPro"/>
</dbReference>
<protein>
    <submittedName>
        <fullName evidence="7">RsmB/NOP family class I SAM-dependent RNA methyltransferase</fullName>
    </submittedName>
</protein>
<evidence type="ECO:0000256" key="4">
    <source>
        <dbReference type="ARBA" id="ARBA00022884"/>
    </source>
</evidence>
<dbReference type="Pfam" id="PF22458">
    <property type="entry name" value="RsmF-B_ferredox"/>
    <property type="match status" value="1"/>
</dbReference>
<evidence type="ECO:0000256" key="3">
    <source>
        <dbReference type="ARBA" id="ARBA00022691"/>
    </source>
</evidence>
<comment type="caution">
    <text evidence="7">The sequence shown here is derived from an EMBL/GenBank/DDBJ whole genome shotgun (WGS) entry which is preliminary data.</text>
</comment>
<reference evidence="7" key="1">
    <citation type="submission" date="2023-03" db="EMBL/GenBank/DDBJ databases">
        <title>Multiphase analysis and comparison of six strains from genera Psychromarinibacter, Lutimaribacter, and Maritimibacter, including a novel species: Psychromarinibacter sediminicola sp. nov.</title>
        <authorList>
            <person name="Wang Y.-H."/>
            <person name="Ye M.-Q."/>
            <person name="Du Z.-J."/>
        </authorList>
    </citation>
    <scope>NUCLEOTIDE SEQUENCE</scope>
    <source>
        <strain evidence="7">C21-152</strain>
    </source>
</reference>
<evidence type="ECO:0000259" key="6">
    <source>
        <dbReference type="PROSITE" id="PS51686"/>
    </source>
</evidence>
<evidence type="ECO:0000256" key="5">
    <source>
        <dbReference type="PROSITE-ProRule" id="PRU01023"/>
    </source>
</evidence>
<dbReference type="PROSITE" id="PS51686">
    <property type="entry name" value="SAM_MT_RSMB_NOP"/>
    <property type="match status" value="1"/>
</dbReference>
<proteinExistence type="inferred from homology"/>
<comment type="caution">
    <text evidence="5">Lacks conserved residue(s) required for the propagation of feature annotation.</text>
</comment>
<gene>
    <name evidence="7" type="ORF">P1J78_01675</name>
</gene>
<dbReference type="GO" id="GO:0008173">
    <property type="term" value="F:RNA methyltransferase activity"/>
    <property type="evidence" value="ECO:0007669"/>
    <property type="project" value="InterPro"/>
</dbReference>
<dbReference type="InterPro" id="IPR023267">
    <property type="entry name" value="RCMT"/>
</dbReference>
<keyword evidence="8" id="KW-1185">Reference proteome</keyword>
<dbReference type="CDD" id="cd02440">
    <property type="entry name" value="AdoMet_MTases"/>
    <property type="match status" value="1"/>
</dbReference>
<dbReference type="PANTHER" id="PTHR22807">
    <property type="entry name" value="NOP2 YEAST -RELATED NOL1/NOP2/FMU SUN DOMAIN-CONTAINING"/>
    <property type="match status" value="1"/>
</dbReference>
<dbReference type="InterPro" id="IPR001678">
    <property type="entry name" value="MeTrfase_RsmB-F_NOP2_dom"/>
</dbReference>
<evidence type="ECO:0000313" key="8">
    <source>
        <dbReference type="Proteomes" id="UP001220964"/>
    </source>
</evidence>
<dbReference type="Gene3D" id="3.30.70.1170">
    <property type="entry name" value="Sun protein, domain 3"/>
    <property type="match status" value="1"/>
</dbReference>
<feature type="binding site" evidence="5">
    <location>
        <position position="288"/>
    </location>
    <ligand>
        <name>S-adenosyl-L-methionine</name>
        <dbReference type="ChEBI" id="CHEBI:59789"/>
    </ligand>
</feature>
<dbReference type="InterPro" id="IPR049560">
    <property type="entry name" value="MeTrfase_RsmB-F_NOP2_cat"/>
</dbReference>
<dbReference type="PANTHER" id="PTHR22807:SF53">
    <property type="entry name" value="RIBOSOMAL RNA SMALL SUBUNIT METHYLTRANSFERASE B-RELATED"/>
    <property type="match status" value="1"/>
</dbReference>
<evidence type="ECO:0000256" key="1">
    <source>
        <dbReference type="ARBA" id="ARBA00022603"/>
    </source>
</evidence>
<dbReference type="AlphaFoldDB" id="A0AAE3NR51"/>
<organism evidence="7 8">
    <name type="scientific">Psychromarinibacter sediminicola</name>
    <dbReference type="NCBI Taxonomy" id="3033385"/>
    <lineage>
        <taxon>Bacteria</taxon>
        <taxon>Pseudomonadati</taxon>
        <taxon>Pseudomonadota</taxon>
        <taxon>Alphaproteobacteria</taxon>
        <taxon>Rhodobacterales</taxon>
        <taxon>Paracoccaceae</taxon>
        <taxon>Psychromarinibacter</taxon>
    </lineage>
</organism>
<dbReference type="SUPFAM" id="SSF53335">
    <property type="entry name" value="S-adenosyl-L-methionine-dependent methyltransferases"/>
    <property type="match status" value="1"/>
</dbReference>
<feature type="active site" description="Nucleophile" evidence="5">
    <location>
        <position position="341"/>
    </location>
</feature>
<dbReference type="Proteomes" id="UP001220964">
    <property type="component" value="Unassembled WGS sequence"/>
</dbReference>
<dbReference type="GO" id="GO:0003723">
    <property type="term" value="F:RNA binding"/>
    <property type="evidence" value="ECO:0007669"/>
    <property type="project" value="UniProtKB-UniRule"/>
</dbReference>
<dbReference type="PRINTS" id="PR02008">
    <property type="entry name" value="RCMTFAMILY"/>
</dbReference>
<comment type="similarity">
    <text evidence="5">Belongs to the class I-like SAM-binding methyltransferase superfamily. RsmB/NOP family.</text>
</comment>
<dbReference type="EMBL" id="JARGYC010000003">
    <property type="protein sequence ID" value="MDF0599430.1"/>
    <property type="molecule type" value="Genomic_DNA"/>
</dbReference>
<keyword evidence="1 5" id="KW-0489">Methyltransferase</keyword>
<accession>A0AAE3NR51</accession>
<dbReference type="InterPro" id="IPR054728">
    <property type="entry name" value="RsmB-like_ferredoxin"/>
</dbReference>
<name>A0AAE3NR51_9RHOB</name>
<dbReference type="InterPro" id="IPR029063">
    <property type="entry name" value="SAM-dependent_MTases_sf"/>
</dbReference>
<keyword evidence="3 5" id="KW-0949">S-adenosyl-L-methionine</keyword>